<dbReference type="PROSITE" id="PS50932">
    <property type="entry name" value="HTH_LACI_2"/>
    <property type="match status" value="1"/>
</dbReference>
<dbReference type="InterPro" id="IPR046335">
    <property type="entry name" value="LacI/GalR-like_sensor"/>
</dbReference>
<dbReference type="PROSITE" id="PS50943">
    <property type="entry name" value="HTH_CROC1"/>
    <property type="match status" value="1"/>
</dbReference>
<dbReference type="STRING" id="1650663.GCA_001486665_01772"/>
<evidence type="ECO:0000256" key="2">
    <source>
        <dbReference type="ARBA" id="ARBA00023015"/>
    </source>
</evidence>
<dbReference type="SUPFAM" id="SSF53822">
    <property type="entry name" value="Periplasmic binding protein-like I"/>
    <property type="match status" value="1"/>
</dbReference>
<accession>A0A4R1R7V4</accession>
<dbReference type="PANTHER" id="PTHR30146">
    <property type="entry name" value="LACI-RELATED TRANSCRIPTIONAL REPRESSOR"/>
    <property type="match status" value="1"/>
</dbReference>
<evidence type="ECO:0000313" key="8">
    <source>
        <dbReference type="Proteomes" id="UP000295184"/>
    </source>
</evidence>
<comment type="caution">
    <text evidence="7">The sequence shown here is derived from an EMBL/GenBank/DDBJ whole genome shotgun (WGS) entry which is preliminary data.</text>
</comment>
<keyword evidence="1" id="KW-0678">Repressor</keyword>
<evidence type="ECO:0000259" key="6">
    <source>
        <dbReference type="PROSITE" id="PS50943"/>
    </source>
</evidence>
<dbReference type="OrthoDB" id="369222at2"/>
<dbReference type="InterPro" id="IPR010982">
    <property type="entry name" value="Lambda_DNA-bd_dom_sf"/>
</dbReference>
<evidence type="ECO:0000256" key="1">
    <source>
        <dbReference type="ARBA" id="ARBA00022491"/>
    </source>
</evidence>
<dbReference type="PANTHER" id="PTHR30146:SF95">
    <property type="entry name" value="RIBOSE OPERON REPRESSOR"/>
    <property type="match status" value="1"/>
</dbReference>
<dbReference type="InterPro" id="IPR001387">
    <property type="entry name" value="Cro/C1-type_HTH"/>
</dbReference>
<evidence type="ECO:0000256" key="4">
    <source>
        <dbReference type="ARBA" id="ARBA00023163"/>
    </source>
</evidence>
<dbReference type="SUPFAM" id="SSF47413">
    <property type="entry name" value="lambda repressor-like DNA-binding domains"/>
    <property type="match status" value="1"/>
</dbReference>
<keyword evidence="4" id="KW-0804">Transcription</keyword>
<gene>
    <name evidence="7" type="ORF">EDD77_101167</name>
</gene>
<dbReference type="CDD" id="cd06291">
    <property type="entry name" value="PBP1_Qymf-like"/>
    <property type="match status" value="1"/>
</dbReference>
<proteinExistence type="predicted"/>
<evidence type="ECO:0000313" key="7">
    <source>
        <dbReference type="EMBL" id="TCL61713.1"/>
    </source>
</evidence>
<evidence type="ECO:0000259" key="5">
    <source>
        <dbReference type="PROSITE" id="PS50932"/>
    </source>
</evidence>
<dbReference type="Gene3D" id="3.40.50.2300">
    <property type="match status" value="2"/>
</dbReference>
<dbReference type="GO" id="GO:0000976">
    <property type="term" value="F:transcription cis-regulatory region binding"/>
    <property type="evidence" value="ECO:0007669"/>
    <property type="project" value="TreeGrafter"/>
</dbReference>
<sequence length="326" mass="35962">MATLKDVARLSGVTVTTISRMLNNRVNVSEKTRAKILAAMEELDYHPNELAQSLIRQKSSFIGLIVPSAKNFFFGAVIDCVERYVCASGYKLLLCVSDLDVNKEVEYFHMLKSNKVAGVILASHTQNLPEHVNLSNLPLVTIDRTLADSVPSACADNYAGGRLAAEHLLDGGCRHLAYISGSAGIEMDANKRWVGFCDVCRERGAEPPVMVDASERDFIAMRYEPLIHQLFQEHPEVDGVFSSNDIIAAQVLQYCSQQGIEVPCRMKVVGYDDTDLACLTTPPLTTIHQPVEDICRWAVERIVAGESAGEPEAKVFPVRLIHRQSS</sequence>
<protein>
    <submittedName>
        <fullName evidence="7">LacI family transcriptional regulator</fullName>
    </submittedName>
</protein>
<feature type="domain" description="HTH lacI-type" evidence="5">
    <location>
        <begin position="2"/>
        <end position="56"/>
    </location>
</feature>
<evidence type="ECO:0000256" key="3">
    <source>
        <dbReference type="ARBA" id="ARBA00023125"/>
    </source>
</evidence>
<feature type="domain" description="HTH cro/C1-type" evidence="6">
    <location>
        <begin position="3"/>
        <end position="46"/>
    </location>
</feature>
<dbReference type="GO" id="GO:0003700">
    <property type="term" value="F:DNA-binding transcription factor activity"/>
    <property type="evidence" value="ECO:0007669"/>
    <property type="project" value="TreeGrafter"/>
</dbReference>
<dbReference type="RefSeq" id="WP_058964178.1">
    <property type="nucleotide sequence ID" value="NZ_CABKVM010000016.1"/>
</dbReference>
<dbReference type="Gene3D" id="1.10.260.40">
    <property type="entry name" value="lambda repressor-like DNA-binding domains"/>
    <property type="match status" value="1"/>
</dbReference>
<organism evidence="7 8">
    <name type="scientific">Allofournierella massiliensis</name>
    <dbReference type="NCBI Taxonomy" id="1650663"/>
    <lineage>
        <taxon>Bacteria</taxon>
        <taxon>Bacillati</taxon>
        <taxon>Bacillota</taxon>
        <taxon>Clostridia</taxon>
        <taxon>Eubacteriales</taxon>
        <taxon>Oscillospiraceae</taxon>
        <taxon>Allofournierella</taxon>
    </lineage>
</organism>
<dbReference type="Pfam" id="PF13377">
    <property type="entry name" value="Peripla_BP_3"/>
    <property type="match status" value="1"/>
</dbReference>
<keyword evidence="2" id="KW-0805">Transcription regulation</keyword>
<dbReference type="SMART" id="SM00354">
    <property type="entry name" value="HTH_LACI"/>
    <property type="match status" value="1"/>
</dbReference>
<dbReference type="InterPro" id="IPR028082">
    <property type="entry name" value="Peripla_BP_I"/>
</dbReference>
<dbReference type="CDD" id="cd01392">
    <property type="entry name" value="HTH_LacI"/>
    <property type="match status" value="1"/>
</dbReference>
<dbReference type="AlphaFoldDB" id="A0A4R1R7V4"/>
<dbReference type="Proteomes" id="UP000295184">
    <property type="component" value="Unassembled WGS sequence"/>
</dbReference>
<reference evidence="7 8" key="1">
    <citation type="submission" date="2019-03" db="EMBL/GenBank/DDBJ databases">
        <title>Genomic Encyclopedia of Type Strains, Phase IV (KMG-IV): sequencing the most valuable type-strain genomes for metagenomic binning, comparative biology and taxonomic classification.</title>
        <authorList>
            <person name="Goeker M."/>
        </authorList>
    </citation>
    <scope>NUCLEOTIDE SEQUENCE [LARGE SCALE GENOMIC DNA]</scope>
    <source>
        <strain evidence="7 8">DSM 100451</strain>
    </source>
</reference>
<dbReference type="InterPro" id="IPR000843">
    <property type="entry name" value="HTH_LacI"/>
</dbReference>
<dbReference type="PROSITE" id="PS00356">
    <property type="entry name" value="HTH_LACI_1"/>
    <property type="match status" value="1"/>
</dbReference>
<name>A0A4R1R7V4_9FIRM</name>
<keyword evidence="3" id="KW-0238">DNA-binding</keyword>
<dbReference type="Pfam" id="PF00356">
    <property type="entry name" value="LacI"/>
    <property type="match status" value="1"/>
</dbReference>
<dbReference type="EMBL" id="SLUM01000001">
    <property type="protein sequence ID" value="TCL61713.1"/>
    <property type="molecule type" value="Genomic_DNA"/>
</dbReference>
<dbReference type="PRINTS" id="PR00036">
    <property type="entry name" value="HTHLACI"/>
</dbReference>